<dbReference type="PROSITE" id="PS00411">
    <property type="entry name" value="KINESIN_MOTOR_1"/>
    <property type="match status" value="1"/>
</dbReference>
<feature type="compositionally biased region" description="Basic and acidic residues" evidence="10">
    <location>
        <begin position="1"/>
        <end position="10"/>
    </location>
</feature>
<dbReference type="GO" id="GO:0005524">
    <property type="term" value="F:ATP binding"/>
    <property type="evidence" value="ECO:0007669"/>
    <property type="project" value="UniProtKB-UniRule"/>
</dbReference>
<organism evidence="12">
    <name type="scientific">Ostreococcus tauri</name>
    <name type="common">Marine green alga</name>
    <dbReference type="NCBI Taxonomy" id="70448"/>
    <lineage>
        <taxon>Eukaryota</taxon>
        <taxon>Viridiplantae</taxon>
        <taxon>Chlorophyta</taxon>
        <taxon>Mamiellophyceae</taxon>
        <taxon>Mamiellales</taxon>
        <taxon>Bathycoccaceae</taxon>
        <taxon>Ostreococcus</taxon>
    </lineage>
</organism>
<dbReference type="GO" id="GO:0007018">
    <property type="term" value="P:microtubule-based movement"/>
    <property type="evidence" value="ECO:0007669"/>
    <property type="project" value="InterPro"/>
</dbReference>
<keyword evidence="5 9" id="KW-0175">Coiled coil</keyword>
<dbReference type="PRINTS" id="PR00380">
    <property type="entry name" value="KINESINHEAVY"/>
</dbReference>
<dbReference type="InterPro" id="IPR001752">
    <property type="entry name" value="Kinesin_motor_dom"/>
</dbReference>
<keyword evidence="2" id="KW-0963">Cytoplasm</keyword>
<evidence type="ECO:0000313" key="12">
    <source>
        <dbReference type="EMBL" id="OUS47857.1"/>
    </source>
</evidence>
<feature type="region of interest" description="Disordered" evidence="10">
    <location>
        <begin position="459"/>
        <end position="481"/>
    </location>
</feature>
<feature type="domain" description="Kinesin motor" evidence="11">
    <location>
        <begin position="66"/>
        <end position="390"/>
    </location>
</feature>
<dbReference type="PROSITE" id="PS50067">
    <property type="entry name" value="KINESIN_MOTOR_2"/>
    <property type="match status" value="1"/>
</dbReference>
<comment type="subcellular location">
    <subcellularLocation>
        <location evidence="1">Cytoplasm</location>
    </subcellularLocation>
</comment>
<feature type="region of interest" description="Disordered" evidence="10">
    <location>
        <begin position="1"/>
        <end position="57"/>
    </location>
</feature>
<dbReference type="GO" id="GO:0007052">
    <property type="term" value="P:mitotic spindle organization"/>
    <property type="evidence" value="ECO:0007669"/>
    <property type="project" value="TreeGrafter"/>
</dbReference>
<feature type="coiled-coil region" evidence="9">
    <location>
        <begin position="405"/>
        <end position="432"/>
    </location>
</feature>
<sequence length="523" mass="57156">MTSDVTDSRRSVPHSVPNSPSRAMSRSRSATIRGTNDDDERSQRSSSPTTSHRSSSTAGFVVGADCVKVIAVVRPLIAREIEANASEALTSSDDSVLTKSGRQFTYDGVVTGSEDELRETYDANVRDIVEGTLRGLNGSVMAYGQTGSGKTHTMGMGGDNPGMARRVFETLFEAVATARVRDTEVKVVSSFIEIYKDNIRDLLVDAGDELTPPVTIRENATEGGVYLNGARMMEVNNVGACVSVLNEGILRRATAESTMNVRSSRSHAILTLNVECKVGDAKATFAKLHLVDLAGSERVTLNENRGQRFQEGVQINMGLLALSNCISALTDVNRREWGHVPYRDSKLTRLMQDSLGGNSRTVMFACVSPADINADETLNTLKYASRARNIRNRVVMNFEKSTAMELKLKRQLDEANERIAQLECLVNVLHEENLALKSRTPERVEPEVAEFSRLSVSIEDTGTPRTPMHTPSLDGPNSTPLSELLMSCKRARQRAEILLSAKSPLKSPQSMPRGSVDFIESVN</sequence>
<dbReference type="SMART" id="SM00129">
    <property type="entry name" value="KISc"/>
    <property type="match status" value="1"/>
</dbReference>
<feature type="compositionally biased region" description="Low complexity" evidence="10">
    <location>
        <begin position="44"/>
        <end position="57"/>
    </location>
</feature>
<name>A0A1Y5IGS9_OSTTA</name>
<dbReference type="Proteomes" id="UP000195557">
    <property type="component" value="Unassembled WGS sequence"/>
</dbReference>
<dbReference type="Pfam" id="PF00225">
    <property type="entry name" value="Kinesin"/>
    <property type="match status" value="1"/>
</dbReference>
<evidence type="ECO:0000256" key="10">
    <source>
        <dbReference type="SAM" id="MobiDB-lite"/>
    </source>
</evidence>
<evidence type="ECO:0000256" key="9">
    <source>
        <dbReference type="SAM" id="Coils"/>
    </source>
</evidence>
<keyword evidence="8" id="KW-0493">Microtubule</keyword>
<feature type="region of interest" description="Disordered" evidence="10">
    <location>
        <begin position="500"/>
        <end position="523"/>
    </location>
</feature>
<dbReference type="GO" id="GO:0005874">
    <property type="term" value="C:microtubule"/>
    <property type="evidence" value="ECO:0007669"/>
    <property type="project" value="UniProtKB-KW"/>
</dbReference>
<dbReference type="GO" id="GO:0003777">
    <property type="term" value="F:microtubule motor activity"/>
    <property type="evidence" value="ECO:0007669"/>
    <property type="project" value="InterPro"/>
</dbReference>
<proteinExistence type="inferred from homology"/>
<feature type="compositionally biased region" description="Low complexity" evidence="10">
    <location>
        <begin position="19"/>
        <end position="30"/>
    </location>
</feature>
<keyword evidence="4 7" id="KW-0067">ATP-binding</keyword>
<keyword evidence="3 7" id="KW-0547">Nucleotide-binding</keyword>
<dbReference type="GO" id="GO:0008017">
    <property type="term" value="F:microtubule binding"/>
    <property type="evidence" value="ECO:0007669"/>
    <property type="project" value="InterPro"/>
</dbReference>
<evidence type="ECO:0000256" key="7">
    <source>
        <dbReference type="PROSITE-ProRule" id="PRU00283"/>
    </source>
</evidence>
<dbReference type="SUPFAM" id="SSF52540">
    <property type="entry name" value="P-loop containing nucleoside triphosphate hydrolases"/>
    <property type="match status" value="1"/>
</dbReference>
<protein>
    <recommendedName>
        <fullName evidence="8">Kinesin-like protein</fullName>
    </recommendedName>
</protein>
<evidence type="ECO:0000256" key="2">
    <source>
        <dbReference type="ARBA" id="ARBA00022490"/>
    </source>
</evidence>
<dbReference type="EMBL" id="KZ155776">
    <property type="protein sequence ID" value="OUS47857.1"/>
    <property type="molecule type" value="Genomic_DNA"/>
</dbReference>
<dbReference type="Gene3D" id="3.40.850.10">
    <property type="entry name" value="Kinesin motor domain"/>
    <property type="match status" value="1"/>
</dbReference>
<dbReference type="GO" id="GO:0005737">
    <property type="term" value="C:cytoplasm"/>
    <property type="evidence" value="ECO:0007669"/>
    <property type="project" value="UniProtKB-SubCell"/>
</dbReference>
<dbReference type="GO" id="GO:0051231">
    <property type="term" value="P:spindle elongation"/>
    <property type="evidence" value="ECO:0007669"/>
    <property type="project" value="TreeGrafter"/>
</dbReference>
<evidence type="ECO:0000256" key="4">
    <source>
        <dbReference type="ARBA" id="ARBA00022840"/>
    </source>
</evidence>
<dbReference type="eggNOG" id="KOG0244">
    <property type="taxonomic scope" value="Eukaryota"/>
</dbReference>
<evidence type="ECO:0000256" key="3">
    <source>
        <dbReference type="ARBA" id="ARBA00022741"/>
    </source>
</evidence>
<dbReference type="InterPro" id="IPR027640">
    <property type="entry name" value="Kinesin-like_fam"/>
</dbReference>
<evidence type="ECO:0000256" key="5">
    <source>
        <dbReference type="ARBA" id="ARBA00023054"/>
    </source>
</evidence>
<reference evidence="12" key="1">
    <citation type="submission" date="2017-04" db="EMBL/GenBank/DDBJ databases">
        <title>Population genomics of picophytoplankton unveils novel chromosome hypervariability.</title>
        <authorList>
            <consortium name="DOE Joint Genome Institute"/>
            <person name="Blanc-Mathieu R."/>
            <person name="Krasovec M."/>
            <person name="Hebrard M."/>
            <person name="Yau S."/>
            <person name="Desgranges E."/>
            <person name="Martin J."/>
            <person name="Schackwitz W."/>
            <person name="Kuo A."/>
            <person name="Salin G."/>
            <person name="Donnadieu C."/>
            <person name="Desdevises Y."/>
            <person name="Sanchez-Ferandin S."/>
            <person name="Moreau H."/>
            <person name="Rivals E."/>
            <person name="Grigoriev I.V."/>
            <person name="Grimsley N."/>
            <person name="Eyre-Walker A."/>
            <person name="Piganeau G."/>
        </authorList>
    </citation>
    <scope>NUCLEOTIDE SEQUENCE [LARGE SCALE GENOMIC DNA]</scope>
    <source>
        <strain evidence="12">RCC 1115</strain>
    </source>
</reference>
<dbReference type="GO" id="GO:0005875">
    <property type="term" value="C:microtubule associated complex"/>
    <property type="evidence" value="ECO:0007669"/>
    <property type="project" value="TreeGrafter"/>
</dbReference>
<evidence type="ECO:0000259" key="11">
    <source>
        <dbReference type="PROSITE" id="PS50067"/>
    </source>
</evidence>
<gene>
    <name evidence="12" type="ORF">BE221DRAFT_197727</name>
</gene>
<dbReference type="InterPro" id="IPR027417">
    <property type="entry name" value="P-loop_NTPase"/>
</dbReference>
<dbReference type="InterPro" id="IPR036961">
    <property type="entry name" value="Kinesin_motor_dom_sf"/>
</dbReference>
<dbReference type="PANTHER" id="PTHR47969">
    <property type="entry name" value="CHROMOSOME-ASSOCIATED KINESIN KIF4A-RELATED"/>
    <property type="match status" value="1"/>
</dbReference>
<comment type="similarity">
    <text evidence="7 8">Belongs to the TRAFAC class myosin-kinesin ATPase superfamily. Kinesin family.</text>
</comment>
<evidence type="ECO:0000256" key="8">
    <source>
        <dbReference type="RuleBase" id="RU000394"/>
    </source>
</evidence>
<keyword evidence="6 7" id="KW-0505">Motor protein</keyword>
<dbReference type="InterPro" id="IPR019821">
    <property type="entry name" value="Kinesin_motor_CS"/>
</dbReference>
<evidence type="ECO:0000256" key="6">
    <source>
        <dbReference type="ARBA" id="ARBA00023175"/>
    </source>
</evidence>
<dbReference type="AlphaFoldDB" id="A0A1Y5IGS9"/>
<evidence type="ECO:0000256" key="1">
    <source>
        <dbReference type="ARBA" id="ARBA00004496"/>
    </source>
</evidence>
<accession>A0A1Y5IGS9</accession>
<dbReference type="PANTHER" id="PTHR47969:SF15">
    <property type="entry name" value="CHROMOSOME-ASSOCIATED KINESIN KIF4A-RELATED"/>
    <property type="match status" value="1"/>
</dbReference>
<feature type="binding site" evidence="7">
    <location>
        <begin position="144"/>
        <end position="151"/>
    </location>
    <ligand>
        <name>ATP</name>
        <dbReference type="ChEBI" id="CHEBI:30616"/>
    </ligand>
</feature>